<protein>
    <recommendedName>
        <fullName evidence="2">pPIWI-RE three-gene island domain-containing protein</fullName>
    </recommendedName>
</protein>
<dbReference type="STRING" id="111780.Sta7437_2253"/>
<feature type="region of interest" description="Disordered" evidence="1">
    <location>
        <begin position="847"/>
        <end position="870"/>
    </location>
</feature>
<dbReference type="InterPro" id="IPR027417">
    <property type="entry name" value="P-loop_NTPase"/>
</dbReference>
<reference evidence="4" key="1">
    <citation type="journal article" date="2013" name="Proc. Natl. Acad. Sci. U.S.A.">
        <title>Improving the coverage of the cyanobacterial phylum using diversity-driven genome sequencing.</title>
        <authorList>
            <person name="Shih P.M."/>
            <person name="Wu D."/>
            <person name="Latifi A."/>
            <person name="Axen S.D."/>
            <person name="Fewer D.P."/>
            <person name="Talla E."/>
            <person name="Calteau A."/>
            <person name="Cai F."/>
            <person name="Tandeau de Marsac N."/>
            <person name="Rippka R."/>
            <person name="Herdman M."/>
            <person name="Sivonen K."/>
            <person name="Coursin T."/>
            <person name="Laurent T."/>
            <person name="Goodwin L."/>
            <person name="Nolan M."/>
            <person name="Davenport K.W."/>
            <person name="Han C.S."/>
            <person name="Rubin E.M."/>
            <person name="Eisen J.A."/>
            <person name="Woyke T."/>
            <person name="Gugger M."/>
            <person name="Kerfeld C.A."/>
        </authorList>
    </citation>
    <scope>NUCLEOTIDE SEQUENCE [LARGE SCALE GENOMIC DNA]</scope>
    <source>
        <strain evidence="4">ATCC 29371 / PCC 7437</strain>
    </source>
</reference>
<dbReference type="PATRIC" id="fig|111780.3.peg.2352"/>
<sequence>MRDIAVWREPLTDNLEVKLLDIELGLYLLKVLLPNTTARSLWVLLTGYNHSFPESQNWTEEQIKMLAIARHLLAKYCSPKLWSDALDEYLEYPEETRGYEIVESGNFARRTNITVANNRFEIYEKTLNTVVALSQRKEVPWATEGQYKCEVEKRMDTINITSNLVRFPLPPSHNLQGRSQRKILAIPWSDLHSTAEWMDKQLTAKGLNPIWVSCFDRMKLEVFNDDEKLVEADYLKLDHIRHLGGIPSAGKSVLMKVLTVYAYRKGLKVTLIVADVLQIFDLIKTFTEININDVAPILGNSNKASHLSRLHKAVYNANPNEPYNQNHPGFKYLSNTCLLTPYITPRLEKVFEIGEQPCFNLEPIEPDEGEEFARNKYCPAYGVCPSHQKERDLVEASIWIATPGSLIYSKVPRTINRENISYFELMARRSDLVIIDEVDQHQAYLDIAFSPNQTLRRPARDAWIDQLHDLVETKLKYTQSKLLHKDFISDWWDALQEARQIADTIYGLLTEENRINLGKWRSYKKYFTDWLLLNEVATLLTVNDKQNQQPEEINNRQWLMQNVFQPYINSKLEPTIEAEELDRKDKQLLLQLTLIANKKKKKLAIRQWINQAATIQLSKEEKNKLVATLEFTLLVCTLQRNLYLVTSRWQFVRGELNLNISDSMWFESPPLDFNPFIPTMPMGNQLAFQYLKSYNEPLGSLQVFRCTGVGRWLFTNFPNLFQGDNFKSPHLLMMSGTSWADDSAAFHVDVPVSGIIAPKEEKEIVIDSEFLPFYDEQQKPISVSGMGDKKEYNLKKIVGKLIEENYIKEKLQELNGRKILLLTSSYQQTDLVYGHLEDLGWGDRAIPLSPDDNTPNEWESNKDKSLQRGQSKEFATGKEEILIAPLKSIERGHNIVNIDGKAAIGAAYFLVLPHPSPDDLYYAIHSINRWAIDNYKNASGKTLEELGNNFRRDAYEQWLHWLQLSIRLRTLPQDEKHNDRNAVYWDIIVCLWQVIGRLIRGNANAEVFWCDAKFAPHTANNDSQSDTEASSTLVGIANLLHPYFQDNSDIPQQEKLIVQRLYKPFYKAIVQTKGVSGLPTVNF</sequence>
<organism evidence="3 4">
    <name type="scientific">Stanieria cyanosphaera (strain ATCC 29371 / PCC 7437)</name>
    <dbReference type="NCBI Taxonomy" id="111780"/>
    <lineage>
        <taxon>Bacteria</taxon>
        <taxon>Bacillati</taxon>
        <taxon>Cyanobacteriota</taxon>
        <taxon>Cyanophyceae</taxon>
        <taxon>Pleurocapsales</taxon>
        <taxon>Dermocarpellaceae</taxon>
        <taxon>Stanieria</taxon>
    </lineage>
</organism>
<dbReference type="OrthoDB" id="973800at2"/>
<evidence type="ECO:0000313" key="3">
    <source>
        <dbReference type="EMBL" id="AFZ35798.1"/>
    </source>
</evidence>
<dbReference type="SUPFAM" id="SSF52540">
    <property type="entry name" value="P-loop containing nucleoside triphosphate hydrolases"/>
    <property type="match status" value="1"/>
</dbReference>
<dbReference type="AlphaFoldDB" id="K9XTD7"/>
<dbReference type="InterPro" id="IPR055254">
    <property type="entry name" value="pPIWI_RE_Z"/>
</dbReference>
<dbReference type="Pfam" id="PF18155">
    <property type="entry name" value="pPIWI_RE_Z"/>
    <property type="match status" value="1"/>
</dbReference>
<dbReference type="HOGENOM" id="CLU_010011_0_0_3"/>
<name>K9XTD7_STAC7</name>
<dbReference type="eggNOG" id="COG1199">
    <property type="taxonomic scope" value="Bacteria"/>
</dbReference>
<feature type="domain" description="pPIWI-RE three-gene island" evidence="2">
    <location>
        <begin position="18"/>
        <end position="175"/>
    </location>
</feature>
<evidence type="ECO:0000256" key="1">
    <source>
        <dbReference type="SAM" id="MobiDB-lite"/>
    </source>
</evidence>
<dbReference type="RefSeq" id="WP_015193466.1">
    <property type="nucleotide sequence ID" value="NC_019748.1"/>
</dbReference>
<dbReference type="Proteomes" id="UP000010473">
    <property type="component" value="Chromosome"/>
</dbReference>
<evidence type="ECO:0000259" key="2">
    <source>
        <dbReference type="Pfam" id="PF18155"/>
    </source>
</evidence>
<proteinExistence type="predicted"/>
<dbReference type="KEGG" id="scs:Sta7437_2253"/>
<gene>
    <name evidence="3" type="ordered locus">Sta7437_2253</name>
</gene>
<evidence type="ECO:0000313" key="4">
    <source>
        <dbReference type="Proteomes" id="UP000010473"/>
    </source>
</evidence>
<accession>K9XTD7</accession>
<keyword evidence="4" id="KW-1185">Reference proteome</keyword>
<dbReference type="EMBL" id="CP003653">
    <property type="protein sequence ID" value="AFZ35798.1"/>
    <property type="molecule type" value="Genomic_DNA"/>
</dbReference>